<protein>
    <submittedName>
        <fullName evidence="1">Uncharacterized protein</fullName>
    </submittedName>
</protein>
<dbReference type="AlphaFoldDB" id="A0A9W4FGD8"/>
<name>A0A9W4FGD8_9MYCO</name>
<proteinExistence type="predicted"/>
<dbReference type="KEGG" id="mgau:MGALJ_33670"/>
<gene>
    <name evidence="1" type="ORF">MGALJ_33670</name>
</gene>
<evidence type="ECO:0000313" key="1">
    <source>
        <dbReference type="EMBL" id="BBY93698.1"/>
    </source>
</evidence>
<organism evidence="1 2">
    <name type="scientific">Mycobacterium gallinarum</name>
    <dbReference type="NCBI Taxonomy" id="39689"/>
    <lineage>
        <taxon>Bacteria</taxon>
        <taxon>Bacillati</taxon>
        <taxon>Actinomycetota</taxon>
        <taxon>Actinomycetes</taxon>
        <taxon>Mycobacteriales</taxon>
        <taxon>Mycobacteriaceae</taxon>
        <taxon>Mycobacterium</taxon>
    </lineage>
</organism>
<reference evidence="1 2" key="1">
    <citation type="journal article" date="2019" name="Emerg. Microbes Infect.">
        <title>Comprehensive subspecies identification of 175 nontuberculous mycobacteria species based on 7547 genomic profiles.</title>
        <authorList>
            <person name="Matsumoto Y."/>
            <person name="Kinjo T."/>
            <person name="Motooka D."/>
            <person name="Nabeya D."/>
            <person name="Jung N."/>
            <person name="Uechi K."/>
            <person name="Horii T."/>
            <person name="Iida T."/>
            <person name="Fujita J."/>
            <person name="Nakamura S."/>
        </authorList>
    </citation>
    <scope>NUCLEOTIDE SEQUENCE [LARGE SCALE GENOMIC DNA]</scope>
    <source>
        <strain evidence="1 2">JCM 6399</strain>
    </source>
</reference>
<dbReference type="EMBL" id="AP022601">
    <property type="protein sequence ID" value="BBY93698.1"/>
    <property type="molecule type" value="Genomic_DNA"/>
</dbReference>
<accession>A0A9W4FGD8</accession>
<dbReference type="Proteomes" id="UP000465785">
    <property type="component" value="Chromosome"/>
</dbReference>
<sequence length="146" mass="15042">MRRTQILGSVGNVARFTGHMHKALIAVCATATFASVGMNVAAVLAPAANAIPFCSPSNANTPPCAPPEGPPGTCDANGVCGQLWCPGSGMEPIPNWDMNVCHTFYFDPAAPLTEPVIIQGQPPGPPAPPPPPCIPFINCLPGLTYP</sequence>
<evidence type="ECO:0000313" key="2">
    <source>
        <dbReference type="Proteomes" id="UP000465785"/>
    </source>
</evidence>
<keyword evidence="2" id="KW-1185">Reference proteome</keyword>